<dbReference type="EMBL" id="PGCJ01000889">
    <property type="protein sequence ID" value="PLW15678.1"/>
    <property type="molecule type" value="Genomic_DNA"/>
</dbReference>
<comment type="caution">
    <text evidence="2">The sequence shown here is derived from an EMBL/GenBank/DDBJ whole genome shotgun (WGS) entry which is preliminary data.</text>
</comment>
<organism evidence="2 3">
    <name type="scientific">Puccinia coronata f. sp. avenae</name>
    <dbReference type="NCBI Taxonomy" id="200324"/>
    <lineage>
        <taxon>Eukaryota</taxon>
        <taxon>Fungi</taxon>
        <taxon>Dikarya</taxon>
        <taxon>Basidiomycota</taxon>
        <taxon>Pucciniomycotina</taxon>
        <taxon>Pucciniomycetes</taxon>
        <taxon>Pucciniales</taxon>
        <taxon>Pucciniaceae</taxon>
        <taxon>Puccinia</taxon>
    </lineage>
</organism>
<dbReference type="AlphaFoldDB" id="A0A2N5SR28"/>
<name>A0A2N5SR28_9BASI</name>
<evidence type="ECO:0000313" key="3">
    <source>
        <dbReference type="Proteomes" id="UP000235388"/>
    </source>
</evidence>
<keyword evidence="1" id="KW-0732">Signal</keyword>
<evidence type="ECO:0000256" key="1">
    <source>
        <dbReference type="SAM" id="SignalP"/>
    </source>
</evidence>
<evidence type="ECO:0000313" key="2">
    <source>
        <dbReference type="EMBL" id="PLW15678.1"/>
    </source>
</evidence>
<gene>
    <name evidence="2" type="ORF">PCANC_14337</name>
</gene>
<feature type="signal peptide" evidence="1">
    <location>
        <begin position="1"/>
        <end position="16"/>
    </location>
</feature>
<sequence length="115" mass="12120">MLLSLASITFSVKAVGEMLNCATYSGGTKGFECNYRSDILCTEGCKSFVTASECTLGTYPKKPVTSELCTVAYGRDTARAHACITGQASFRCTGSVTGTGVCYGCVPLDQITWAN</sequence>
<accession>A0A2N5SR28</accession>
<feature type="chain" id="PRO_5014743143" description="Secreted protein" evidence="1">
    <location>
        <begin position="17"/>
        <end position="115"/>
    </location>
</feature>
<dbReference type="Proteomes" id="UP000235388">
    <property type="component" value="Unassembled WGS sequence"/>
</dbReference>
<dbReference type="OrthoDB" id="2505053at2759"/>
<keyword evidence="3" id="KW-1185">Reference proteome</keyword>
<proteinExistence type="predicted"/>
<protein>
    <recommendedName>
        <fullName evidence="4">Secreted protein</fullName>
    </recommendedName>
</protein>
<reference evidence="2 3" key="1">
    <citation type="submission" date="2017-11" db="EMBL/GenBank/DDBJ databases">
        <title>De novo assembly and phasing of dikaryotic genomes from two isolates of Puccinia coronata f. sp. avenae, the causal agent of oat crown rust.</title>
        <authorList>
            <person name="Miller M.E."/>
            <person name="Zhang Y."/>
            <person name="Omidvar V."/>
            <person name="Sperschneider J."/>
            <person name="Schwessinger B."/>
            <person name="Raley C."/>
            <person name="Palmer J.M."/>
            <person name="Garnica D."/>
            <person name="Upadhyaya N."/>
            <person name="Rathjen J."/>
            <person name="Taylor J.M."/>
            <person name="Park R.F."/>
            <person name="Dodds P.N."/>
            <person name="Hirsch C.D."/>
            <person name="Kianian S.F."/>
            <person name="Figueroa M."/>
        </authorList>
    </citation>
    <scope>NUCLEOTIDE SEQUENCE [LARGE SCALE GENOMIC DNA]</scope>
    <source>
        <strain evidence="2">12NC29</strain>
    </source>
</reference>
<evidence type="ECO:0008006" key="4">
    <source>
        <dbReference type="Google" id="ProtNLM"/>
    </source>
</evidence>